<keyword evidence="3" id="KW-1133">Transmembrane helix</keyword>
<evidence type="ECO:0000256" key="2">
    <source>
        <dbReference type="SAM" id="MobiDB-lite"/>
    </source>
</evidence>
<dbReference type="EMBL" id="LT969433">
    <property type="protein sequence ID" value="SOV15106.1"/>
    <property type="molecule type" value="Genomic_DNA"/>
</dbReference>
<proteinExistence type="predicted"/>
<name>A0ABY1UNC4_9APIC</name>
<evidence type="ECO:0000313" key="5">
    <source>
        <dbReference type="Proteomes" id="UP000831156"/>
    </source>
</evidence>
<evidence type="ECO:0000313" key="4">
    <source>
        <dbReference type="EMBL" id="SOV15106.1"/>
    </source>
</evidence>
<gene>
    <name evidence="4" type="ORF">PGABG01_1030200</name>
</gene>
<organism evidence="4 5">
    <name type="scientific">Plasmodium gaboni</name>
    <dbReference type="NCBI Taxonomy" id="647221"/>
    <lineage>
        <taxon>Eukaryota</taxon>
        <taxon>Sar</taxon>
        <taxon>Alveolata</taxon>
        <taxon>Apicomplexa</taxon>
        <taxon>Aconoidasida</taxon>
        <taxon>Haemosporida</taxon>
        <taxon>Plasmodiidae</taxon>
        <taxon>Plasmodium</taxon>
        <taxon>Plasmodium (Laverania)</taxon>
    </lineage>
</organism>
<dbReference type="Proteomes" id="UP000831156">
    <property type="component" value="Chromosome 10"/>
</dbReference>
<feature type="transmembrane region" description="Helical" evidence="3">
    <location>
        <begin position="299"/>
        <end position="317"/>
    </location>
</feature>
<keyword evidence="3" id="KW-0472">Membrane</keyword>
<reference evidence="4" key="1">
    <citation type="submission" date="2016-09" db="EMBL/GenBank/DDBJ databases">
        <authorList>
            <consortium name="Pathogen Informatics"/>
            <person name="Sun Q."/>
            <person name="Inoue M."/>
        </authorList>
    </citation>
    <scope>NUCLEOTIDE SEQUENCE</scope>
</reference>
<evidence type="ECO:0000256" key="1">
    <source>
        <dbReference type="SAM" id="Coils"/>
    </source>
</evidence>
<feature type="coiled-coil region" evidence="1">
    <location>
        <begin position="62"/>
        <end position="89"/>
    </location>
</feature>
<feature type="transmembrane region" description="Helical" evidence="3">
    <location>
        <begin position="323"/>
        <end position="340"/>
    </location>
</feature>
<keyword evidence="3" id="KW-0812">Transmembrane</keyword>
<accession>A0ABY1UNC4</accession>
<keyword evidence="1" id="KW-0175">Coiled coil</keyword>
<sequence>MIFFKKGYKKLFIHFNYNVIIKHHFSSLDLNRVSLKNQRKEKFEEVWKNIIRKKYIKRIVDIFEIEEEKKKKQKNNNNKKKKKDEYDNIHLCDYKKILDGAKTCYFVLGSEGVGKKFMIEKAKEIFMNSHNNEMRKKKKNIFFEYDCRERNDINFCMKMHTLEYSLRYKLLKELNDDIINNYINLKDIYEHMIYKDNINESYNILSKWRDFFIHIYEHPELYDYFNKNDLKEINNYQQMIKENKYNYEMWYAFLDMLLRKLNVKVFCNYFNHFSAYLYFFKMLSDYEEYYYYKKYSNNILLNYTNGTFIHTYFLYIIQNLQHIYNYNFFFLFYHFHFFLLSSQPMRDFNFFVHLVNNNIHSIHYRFPIVIHAIKNLEIMKSIFMYNNIIIKWIRDQNIASQTKMRHLQKEQDNDLYLNKNQHDHNIKWNNYKNNTNNNMSFVQDFQYNIHNKMNHNMNISSFTNLYDNKSEEQNQHIFEEHTFNMNNTIKNKTNKNEQMERSNYYKKYQDTLQNNKVNHIHINSYKTSDEYELIIHNIIEIDDFSYDMIKSILIPQFTNNEDICNYIYKYIGGNIQLIKIICKNLYELNQQFNENEIIKQIEDAKKQNITYDMDEEEDDILNSNKKKTIEQIITYKKNEKEKLFLKDLCEQVLHNFILNFEQKIIQFFSLPNIEKMKINQYDNKETNEKYYENNNNNNNNKIKKKTNDHNSNNEHNIQNNKPLNFIQFYFTIFETIRYFLKKQKVFCHNIINLNNPILLGLIDVNIIHYNYQDKYLELTNKFYHILLLNYIEFNYKQYPLKLRIQYNVNYMLNYKIIEHEYKLLECKN</sequence>
<evidence type="ECO:0000256" key="3">
    <source>
        <dbReference type="SAM" id="Phobius"/>
    </source>
</evidence>
<keyword evidence="5" id="KW-1185">Reference proteome</keyword>
<feature type="region of interest" description="Disordered" evidence="2">
    <location>
        <begin position="692"/>
        <end position="711"/>
    </location>
</feature>
<protein>
    <submittedName>
        <fullName evidence="4">Uncharacterized protein</fullName>
    </submittedName>
</protein>